<dbReference type="EMBL" id="CP002405">
    <property type="protein sequence ID" value="ADU24270.1"/>
    <property type="molecule type" value="Genomic_DNA"/>
</dbReference>
<dbReference type="OrthoDB" id="9797415at2"/>
<evidence type="ECO:0000313" key="1">
    <source>
        <dbReference type="EMBL" id="ADU24270.1"/>
    </source>
</evidence>
<dbReference type="Gene3D" id="3.40.50.1000">
    <property type="entry name" value="HAD superfamily/HAD-like"/>
    <property type="match status" value="1"/>
</dbReference>
<dbReference type="InterPro" id="IPR036412">
    <property type="entry name" value="HAD-like_sf"/>
</dbReference>
<dbReference type="RefSeq" id="WP_013483810.1">
    <property type="nucleotide sequence ID" value="NC_014825.1"/>
</dbReference>
<organism evidence="1 2">
    <name type="scientific">Ruminococcus albus (strain ATCC 27210 / DSM 20455 / JCM 14654 / NCDO 2250 / 7)</name>
    <dbReference type="NCBI Taxonomy" id="697329"/>
    <lineage>
        <taxon>Bacteria</taxon>
        <taxon>Bacillati</taxon>
        <taxon>Bacillota</taxon>
        <taxon>Clostridia</taxon>
        <taxon>Eubacteriales</taxon>
        <taxon>Oscillospiraceae</taxon>
        <taxon>Ruminococcus</taxon>
    </lineage>
</organism>
<dbReference type="PANTHER" id="PTHR47829">
    <property type="entry name" value="HYDROLASE, PUTATIVE (AFU_ORTHOLOGUE AFUA_1G12880)-RELATED"/>
    <property type="match status" value="1"/>
</dbReference>
<keyword evidence="1" id="KW-0614">Plasmid</keyword>
<evidence type="ECO:0000313" key="2">
    <source>
        <dbReference type="Proteomes" id="UP000006919"/>
    </source>
</evidence>
<dbReference type="KEGG" id="ral:Rumal_3845"/>
<dbReference type="SFLD" id="SFLDG01129">
    <property type="entry name" value="C1.5:_HAD__Beta-PGM__Phosphata"/>
    <property type="match status" value="1"/>
</dbReference>
<dbReference type="CDD" id="cd02603">
    <property type="entry name" value="HAD_sEH-N_like"/>
    <property type="match status" value="1"/>
</dbReference>
<accession>E6UKS4</accession>
<proteinExistence type="predicted"/>
<gene>
    <name evidence="1" type="ordered locus">Rumal_3845</name>
</gene>
<dbReference type="InterPro" id="IPR023198">
    <property type="entry name" value="PGP-like_dom2"/>
</dbReference>
<dbReference type="Pfam" id="PF00702">
    <property type="entry name" value="Hydrolase"/>
    <property type="match status" value="1"/>
</dbReference>
<dbReference type="AlphaFoldDB" id="E6UKS4"/>
<geneLocation type="plasmid" evidence="1 2">
    <name>pRUMAL02</name>
</geneLocation>
<dbReference type="SFLD" id="SFLDS00003">
    <property type="entry name" value="Haloacid_Dehalogenase"/>
    <property type="match status" value="1"/>
</dbReference>
<dbReference type="GO" id="GO:0016787">
    <property type="term" value="F:hydrolase activity"/>
    <property type="evidence" value="ECO:0007669"/>
    <property type="project" value="UniProtKB-KW"/>
</dbReference>
<protein>
    <submittedName>
        <fullName evidence="1">HAD-superfamily hydrolase, subfamily IA, variant 3</fullName>
    </submittedName>
</protein>
<dbReference type="InterPro" id="IPR023214">
    <property type="entry name" value="HAD_sf"/>
</dbReference>
<dbReference type="InterPro" id="IPR052898">
    <property type="entry name" value="ACAD10-like"/>
</dbReference>
<sequence>MPKTSIIFDIGGVLTDFDWDSFVAKYLDPETADIVTRAMWRNPDWVEFDKGSMTDEEVLKLFISSAPNYEAEIRLIFSKLGECPRDKASTVPLITTLRSKGYKIFFLSNYFEYLMHVFPLNFLPHFDGGVFSCYEHVVKPDKRIYEILCERYGLEKSECVFIDDSEKNVKGAEAVGMKAIWYNGESMDELLELIDEIERLDKNR</sequence>
<keyword evidence="1" id="KW-0378">Hydrolase</keyword>
<dbReference type="HOGENOM" id="CLU_045011_9_1_9"/>
<dbReference type="Proteomes" id="UP000006919">
    <property type="component" value="Plasmid pRUMAL02"/>
</dbReference>
<dbReference type="PRINTS" id="PR00413">
    <property type="entry name" value="HADHALOGNASE"/>
</dbReference>
<dbReference type="NCBIfam" id="TIGR01549">
    <property type="entry name" value="HAD-SF-IA-v1"/>
    <property type="match status" value="1"/>
</dbReference>
<dbReference type="PANTHER" id="PTHR47829:SF1">
    <property type="entry name" value="HAD FAMILY PHOSPHATASE"/>
    <property type="match status" value="1"/>
</dbReference>
<dbReference type="SUPFAM" id="SSF56784">
    <property type="entry name" value="HAD-like"/>
    <property type="match status" value="1"/>
</dbReference>
<dbReference type="InterPro" id="IPR006439">
    <property type="entry name" value="HAD-SF_hydro_IA"/>
</dbReference>
<reference evidence="2" key="1">
    <citation type="journal article" date="2011" name="J. Bacteriol.">
        <title>Complete genome of the cellulolytic ruminal bacterium Ruminococcus albus 7.</title>
        <authorList>
            <person name="Suen G."/>
            <person name="Stevenson D.M."/>
            <person name="Bruce D.C."/>
            <person name="Chertkov O."/>
            <person name="Copeland A."/>
            <person name="Cheng J.F."/>
            <person name="Detter C."/>
            <person name="Detter J.C."/>
            <person name="Goodwin L.A."/>
            <person name="Han C.S."/>
            <person name="Hauser L.J."/>
            <person name="Ivanova N.N."/>
            <person name="Kyrpides N.C."/>
            <person name="Land M.L."/>
            <person name="Lapidus A."/>
            <person name="Lucas S."/>
            <person name="Ovchinnikova G."/>
            <person name="Pitluck S."/>
            <person name="Tapia R."/>
            <person name="Woyke T."/>
            <person name="Boyum J."/>
            <person name="Mead D."/>
            <person name="Weimer P.J."/>
        </authorList>
    </citation>
    <scope>NUCLEOTIDE SEQUENCE [LARGE SCALE GENOMIC DNA]</scope>
    <source>
        <strain evidence="2">ATCC 27210 / DSM 20455 / JCM 14654 / NCDO 2250 / 7</strain>
        <plasmid evidence="2">pRUMAL02</plasmid>
    </source>
</reference>
<name>E6UKS4_RUMA7</name>
<dbReference type="NCBIfam" id="TIGR01509">
    <property type="entry name" value="HAD-SF-IA-v3"/>
    <property type="match status" value="1"/>
</dbReference>
<dbReference type="Gene3D" id="1.10.150.240">
    <property type="entry name" value="Putative phosphatase, domain 2"/>
    <property type="match status" value="1"/>
</dbReference>